<protein>
    <submittedName>
        <fullName evidence="1">Uncharacterized protein</fullName>
    </submittedName>
</protein>
<dbReference type="RefSeq" id="WP_166511854.1">
    <property type="nucleotide sequence ID" value="NZ_VNHM01000009.1"/>
</dbReference>
<evidence type="ECO:0000313" key="2">
    <source>
        <dbReference type="Proteomes" id="UP000323166"/>
    </source>
</evidence>
<accession>A0A5S4ZQY8</accession>
<proteinExistence type="predicted"/>
<keyword evidence="2" id="KW-1185">Reference proteome</keyword>
<evidence type="ECO:0000313" key="1">
    <source>
        <dbReference type="EMBL" id="TYO95120.1"/>
    </source>
</evidence>
<dbReference type="EMBL" id="VNHM01000009">
    <property type="protein sequence ID" value="TYO95120.1"/>
    <property type="molecule type" value="Genomic_DNA"/>
</dbReference>
<sequence>MANINELIGLLTNARQPQNELVNSAVNAKQRTNPPVYVVPDNQRVSYGDEVPNKTWQQNLGSVLNAIRSHRAKNPVYIPFPAGTPTLAKQELEQQKAYQDAQLGLDTQRVAIDAFKAYESSGKDTANYTKNDYEADLYGLREYYASPKDYKASLERNATDIIRLLGKSTYDRLLEEAKNAEYSEEPWVRKYQVEGDPIRGYFDMIGG</sequence>
<dbReference type="Proteomes" id="UP000323166">
    <property type="component" value="Unassembled WGS sequence"/>
</dbReference>
<reference evidence="1 2" key="1">
    <citation type="submission" date="2019-07" db="EMBL/GenBank/DDBJ databases">
        <title>Genomic Encyclopedia of Type Strains, Phase I: the one thousand microbial genomes (KMG-I) project.</title>
        <authorList>
            <person name="Kyrpides N."/>
        </authorList>
    </citation>
    <scope>NUCLEOTIDE SEQUENCE [LARGE SCALE GENOMIC DNA]</scope>
    <source>
        <strain evidence="1 2">DSM 6562</strain>
    </source>
</reference>
<gene>
    <name evidence="1" type="ORF">LX24_01849</name>
</gene>
<comment type="caution">
    <text evidence="1">The sequence shown here is derived from an EMBL/GenBank/DDBJ whole genome shotgun (WGS) entry which is preliminary data.</text>
</comment>
<organism evidence="1 2">
    <name type="scientific">Desulfallas thermosapovorans DSM 6562</name>
    <dbReference type="NCBI Taxonomy" id="1121431"/>
    <lineage>
        <taxon>Bacteria</taxon>
        <taxon>Bacillati</taxon>
        <taxon>Bacillota</taxon>
        <taxon>Clostridia</taxon>
        <taxon>Eubacteriales</taxon>
        <taxon>Desulfallaceae</taxon>
        <taxon>Desulfallas</taxon>
    </lineage>
</organism>
<dbReference type="AlphaFoldDB" id="A0A5S4ZQY8"/>
<name>A0A5S4ZQY8_9FIRM</name>